<dbReference type="AlphaFoldDB" id="A0A1X0YEU5"/>
<dbReference type="GO" id="GO:0031167">
    <property type="term" value="P:rRNA methylation"/>
    <property type="evidence" value="ECO:0007669"/>
    <property type="project" value="InterPro"/>
</dbReference>
<evidence type="ECO:0000256" key="1">
    <source>
        <dbReference type="ARBA" id="ARBA00022603"/>
    </source>
</evidence>
<dbReference type="OrthoDB" id="9803017at2"/>
<gene>
    <name evidence="3" type="ORF">B5V00_01800</name>
</gene>
<dbReference type="PIRSF" id="PIRSF004553">
    <property type="entry name" value="CHP00095"/>
    <property type="match status" value="1"/>
</dbReference>
<dbReference type="PANTHER" id="PTHR43542">
    <property type="entry name" value="METHYLTRANSFERASE"/>
    <property type="match status" value="1"/>
</dbReference>
<dbReference type="InterPro" id="IPR029063">
    <property type="entry name" value="SAM-dependent_MTases_sf"/>
</dbReference>
<reference evidence="3 4" key="1">
    <citation type="submission" date="2017-03" db="EMBL/GenBank/DDBJ databases">
        <title>Genome sequence of Geothermobacter sp. EPR-M, Deep-Sea Iron Reducer.</title>
        <authorList>
            <person name="Tully B."/>
            <person name="Savalia P."/>
            <person name="Abuyen K."/>
            <person name="Baughan C."/>
            <person name="Romero E."/>
            <person name="Ronkowski C."/>
            <person name="Torres B."/>
            <person name="Tremblay J."/>
            <person name="Trujillo A."/>
            <person name="Tyler M."/>
            <person name="Perez-Rodriguez I."/>
            <person name="Amend J."/>
        </authorList>
    </citation>
    <scope>NUCLEOTIDE SEQUENCE [LARGE SCALE GENOMIC DNA]</scope>
    <source>
        <strain evidence="3 4">EPR-M</strain>
    </source>
</reference>
<dbReference type="Pfam" id="PF03602">
    <property type="entry name" value="Cons_hypoth95"/>
    <property type="match status" value="1"/>
</dbReference>
<dbReference type="STRING" id="1969733.B5V00_01800"/>
<accession>A0A1X0YEU5</accession>
<evidence type="ECO:0000313" key="4">
    <source>
        <dbReference type="Proteomes" id="UP000193136"/>
    </source>
</evidence>
<dbReference type="GO" id="GO:0008168">
    <property type="term" value="F:methyltransferase activity"/>
    <property type="evidence" value="ECO:0007669"/>
    <property type="project" value="UniProtKB-KW"/>
</dbReference>
<comment type="caution">
    <text evidence="3">The sequence shown here is derived from an EMBL/GenBank/DDBJ whole genome shotgun (WGS) entry which is preliminary data.</text>
</comment>
<dbReference type="NCBIfam" id="TIGR00095">
    <property type="entry name" value="16S rRNA (guanine(966)-N(2))-methyltransferase RsmD"/>
    <property type="match status" value="1"/>
</dbReference>
<organism evidence="3 4">
    <name type="scientific">Geothermobacter hydrogeniphilus</name>
    <dbReference type="NCBI Taxonomy" id="1969733"/>
    <lineage>
        <taxon>Bacteria</taxon>
        <taxon>Pseudomonadati</taxon>
        <taxon>Thermodesulfobacteriota</taxon>
        <taxon>Desulfuromonadia</taxon>
        <taxon>Desulfuromonadales</taxon>
        <taxon>Geothermobacteraceae</taxon>
        <taxon>Geothermobacter</taxon>
    </lineage>
</organism>
<dbReference type="Proteomes" id="UP000193136">
    <property type="component" value="Unassembled WGS sequence"/>
</dbReference>
<dbReference type="SUPFAM" id="SSF53335">
    <property type="entry name" value="S-adenosyl-L-methionine-dependent methyltransferases"/>
    <property type="match status" value="1"/>
</dbReference>
<protein>
    <submittedName>
        <fullName evidence="3">16S rRNA (Guanine(966)-N(2))-methyltransferase RsmD</fullName>
    </submittedName>
</protein>
<proteinExistence type="predicted"/>
<name>A0A1X0YEU5_9BACT</name>
<sequence>MQNGVTVRIISGSARGRKLGSFSGQGIRPTPDRVREAVFSMLFSRLGGCDGARVLDLFAGSGAMSLEALSRGAVHATLVDQDRKAERLIRANLEHCQLADRARILRRPVAAALDEMRGGNPFTIVFLDPPYSRNLVEPTLAALIAGRLLEKNAIVVAESDRQDQPCIPPEGLERIEERLFGRTRIELFQPLDVT</sequence>
<evidence type="ECO:0000313" key="3">
    <source>
        <dbReference type="EMBL" id="ORJ63622.1"/>
    </source>
</evidence>
<dbReference type="PANTHER" id="PTHR43542:SF1">
    <property type="entry name" value="METHYLTRANSFERASE"/>
    <property type="match status" value="1"/>
</dbReference>
<dbReference type="InterPro" id="IPR004398">
    <property type="entry name" value="RNA_MeTrfase_RsmD"/>
</dbReference>
<keyword evidence="2 3" id="KW-0808">Transferase</keyword>
<dbReference type="Gene3D" id="3.40.50.150">
    <property type="entry name" value="Vaccinia Virus protein VP39"/>
    <property type="match status" value="1"/>
</dbReference>
<dbReference type="CDD" id="cd02440">
    <property type="entry name" value="AdoMet_MTases"/>
    <property type="match status" value="1"/>
</dbReference>
<keyword evidence="1 3" id="KW-0489">Methyltransferase</keyword>
<evidence type="ECO:0000256" key="2">
    <source>
        <dbReference type="ARBA" id="ARBA00022679"/>
    </source>
</evidence>
<keyword evidence="4" id="KW-1185">Reference proteome</keyword>
<dbReference type="EMBL" id="NAAD01000001">
    <property type="protein sequence ID" value="ORJ63622.1"/>
    <property type="molecule type" value="Genomic_DNA"/>
</dbReference>